<comment type="caution">
    <text evidence="2">The sequence shown here is derived from an EMBL/GenBank/DDBJ whole genome shotgun (WGS) entry which is preliminary data.</text>
</comment>
<dbReference type="AlphaFoldDB" id="A0AAU9J512"/>
<keyword evidence="1" id="KW-0472">Membrane</keyword>
<accession>A0AAU9J512</accession>
<name>A0AAU9J512_9CILI</name>
<evidence type="ECO:0000313" key="2">
    <source>
        <dbReference type="EMBL" id="CAG9319411.1"/>
    </source>
</evidence>
<evidence type="ECO:0000313" key="3">
    <source>
        <dbReference type="Proteomes" id="UP001162131"/>
    </source>
</evidence>
<organism evidence="2 3">
    <name type="scientific">Blepharisma stoltei</name>
    <dbReference type="NCBI Taxonomy" id="1481888"/>
    <lineage>
        <taxon>Eukaryota</taxon>
        <taxon>Sar</taxon>
        <taxon>Alveolata</taxon>
        <taxon>Ciliophora</taxon>
        <taxon>Postciliodesmatophora</taxon>
        <taxon>Heterotrichea</taxon>
        <taxon>Heterotrichida</taxon>
        <taxon>Blepharismidae</taxon>
        <taxon>Blepharisma</taxon>
    </lineage>
</organism>
<feature type="transmembrane region" description="Helical" evidence="1">
    <location>
        <begin position="15"/>
        <end position="41"/>
    </location>
</feature>
<protein>
    <submittedName>
        <fullName evidence="2">Uncharacterized protein</fullName>
    </submittedName>
</protein>
<gene>
    <name evidence="2" type="ORF">BSTOLATCC_MIC23968</name>
</gene>
<dbReference type="Proteomes" id="UP001162131">
    <property type="component" value="Unassembled WGS sequence"/>
</dbReference>
<reference evidence="2" key="1">
    <citation type="submission" date="2021-09" db="EMBL/GenBank/DDBJ databases">
        <authorList>
            <consortium name="AG Swart"/>
            <person name="Singh M."/>
            <person name="Singh A."/>
            <person name="Seah K."/>
            <person name="Emmerich C."/>
        </authorList>
    </citation>
    <scope>NUCLEOTIDE SEQUENCE</scope>
    <source>
        <strain evidence="2">ATCC30299</strain>
    </source>
</reference>
<evidence type="ECO:0000256" key="1">
    <source>
        <dbReference type="SAM" id="Phobius"/>
    </source>
</evidence>
<dbReference type="EMBL" id="CAJZBQ010000023">
    <property type="protein sequence ID" value="CAG9319411.1"/>
    <property type="molecule type" value="Genomic_DNA"/>
</dbReference>
<keyword evidence="1" id="KW-1133">Transmembrane helix</keyword>
<sequence length="245" mass="27409">MAMLHLTVFKLDHRVFWAIFWILHLFLIACMIGILCSQNWVKSESSLTPFEGSLSKVTNGYDKIDEDSYTSLSDSYCTKSHNSSDSFCKTFEDLSAAYTVYLVFEVIGMICILIWAIILGCFIFNINCFPCTFCCSTCALASHYIALFGWIVISKANFEGDCTDSMNEQPNSKRPHLCVSEGPKLSLFLAIFIPIVVISFVVIGATALYKKSNQGLEESEKPPAVDLSDISFKINNDPDQYDNAI</sequence>
<feature type="transmembrane region" description="Helical" evidence="1">
    <location>
        <begin position="131"/>
        <end position="153"/>
    </location>
</feature>
<keyword evidence="3" id="KW-1185">Reference proteome</keyword>
<feature type="transmembrane region" description="Helical" evidence="1">
    <location>
        <begin position="185"/>
        <end position="209"/>
    </location>
</feature>
<keyword evidence="1" id="KW-0812">Transmembrane</keyword>
<feature type="transmembrane region" description="Helical" evidence="1">
    <location>
        <begin position="100"/>
        <end position="124"/>
    </location>
</feature>
<proteinExistence type="predicted"/>